<dbReference type="Proteomes" id="UP000284706">
    <property type="component" value="Unassembled WGS sequence"/>
</dbReference>
<comment type="caution">
    <text evidence="2">The sequence shown here is derived from an EMBL/GenBank/DDBJ whole genome shotgun (WGS) entry which is preliminary data.</text>
</comment>
<dbReference type="InterPro" id="IPR015947">
    <property type="entry name" value="PUA-like_sf"/>
</dbReference>
<evidence type="ECO:0000313" key="3">
    <source>
        <dbReference type="Proteomes" id="UP000284706"/>
    </source>
</evidence>
<feature type="region of interest" description="Disordered" evidence="1">
    <location>
        <begin position="1"/>
        <end position="41"/>
    </location>
</feature>
<dbReference type="InParanoid" id="A0A409W5G6"/>
<dbReference type="OrthoDB" id="2149705at2759"/>
<reference evidence="2 3" key="1">
    <citation type="journal article" date="2018" name="Evol. Lett.">
        <title>Horizontal gene cluster transfer increased hallucinogenic mushroom diversity.</title>
        <authorList>
            <person name="Reynolds H.T."/>
            <person name="Vijayakumar V."/>
            <person name="Gluck-Thaler E."/>
            <person name="Korotkin H.B."/>
            <person name="Matheny P.B."/>
            <person name="Slot J.C."/>
        </authorList>
    </citation>
    <scope>NUCLEOTIDE SEQUENCE [LARGE SCALE GENOMIC DNA]</scope>
    <source>
        <strain evidence="2 3">SRW20</strain>
    </source>
</reference>
<proteinExistence type="predicted"/>
<organism evidence="2 3">
    <name type="scientific">Gymnopilus dilepis</name>
    <dbReference type="NCBI Taxonomy" id="231916"/>
    <lineage>
        <taxon>Eukaryota</taxon>
        <taxon>Fungi</taxon>
        <taxon>Dikarya</taxon>
        <taxon>Basidiomycota</taxon>
        <taxon>Agaricomycotina</taxon>
        <taxon>Agaricomycetes</taxon>
        <taxon>Agaricomycetidae</taxon>
        <taxon>Agaricales</taxon>
        <taxon>Agaricineae</taxon>
        <taxon>Hymenogastraceae</taxon>
        <taxon>Gymnopilus</taxon>
    </lineage>
</organism>
<protein>
    <submittedName>
        <fullName evidence="2">Uncharacterized protein</fullName>
    </submittedName>
</protein>
<evidence type="ECO:0000256" key="1">
    <source>
        <dbReference type="SAM" id="MobiDB-lite"/>
    </source>
</evidence>
<sequence>MTKTQTARTKKVETTSAKKIQSRLPFGPTNGRVAKATASSSSSSAKAKTDILISIKPVFMNAIVQREKNHEFRKYLISHEVQRMWLYVSSPDQTLRYIATVSKGKRPGEVESEDGMGNADFNAGLKESKYAYEIKELYELKEPLSLASMKARYGETFPQRFSYVSTRMKEGIVLEDQIRLF</sequence>
<dbReference type="SUPFAM" id="SSF88697">
    <property type="entry name" value="PUA domain-like"/>
    <property type="match status" value="1"/>
</dbReference>
<keyword evidence="3" id="KW-1185">Reference proteome</keyword>
<name>A0A409W5G6_9AGAR</name>
<dbReference type="AlphaFoldDB" id="A0A409W5G6"/>
<accession>A0A409W5G6</accession>
<evidence type="ECO:0000313" key="2">
    <source>
        <dbReference type="EMBL" id="PPQ73746.1"/>
    </source>
</evidence>
<dbReference type="EMBL" id="NHYE01005386">
    <property type="protein sequence ID" value="PPQ73746.1"/>
    <property type="molecule type" value="Genomic_DNA"/>
</dbReference>
<gene>
    <name evidence="2" type="ORF">CVT26_011866</name>
</gene>